<reference evidence="1" key="2">
    <citation type="journal article" date="2015" name="Data Brief">
        <title>Shoot transcriptome of the giant reed, Arundo donax.</title>
        <authorList>
            <person name="Barrero R.A."/>
            <person name="Guerrero F.D."/>
            <person name="Moolhuijzen P."/>
            <person name="Goolsby J.A."/>
            <person name="Tidwell J."/>
            <person name="Bellgard S.E."/>
            <person name="Bellgard M.I."/>
        </authorList>
    </citation>
    <scope>NUCLEOTIDE SEQUENCE</scope>
    <source>
        <tissue evidence="1">Shoot tissue taken approximately 20 cm above the soil surface</tissue>
    </source>
</reference>
<accession>A0A0A9CGB3</accession>
<protein>
    <submittedName>
        <fullName evidence="1">Uncharacterized protein</fullName>
    </submittedName>
</protein>
<organism evidence="1">
    <name type="scientific">Arundo donax</name>
    <name type="common">Giant reed</name>
    <name type="synonym">Donax arundinaceus</name>
    <dbReference type="NCBI Taxonomy" id="35708"/>
    <lineage>
        <taxon>Eukaryota</taxon>
        <taxon>Viridiplantae</taxon>
        <taxon>Streptophyta</taxon>
        <taxon>Embryophyta</taxon>
        <taxon>Tracheophyta</taxon>
        <taxon>Spermatophyta</taxon>
        <taxon>Magnoliopsida</taxon>
        <taxon>Liliopsida</taxon>
        <taxon>Poales</taxon>
        <taxon>Poaceae</taxon>
        <taxon>PACMAD clade</taxon>
        <taxon>Arundinoideae</taxon>
        <taxon>Arundineae</taxon>
        <taxon>Arundo</taxon>
    </lineage>
</organism>
<evidence type="ECO:0000313" key="1">
    <source>
        <dbReference type="EMBL" id="JAD73498.1"/>
    </source>
</evidence>
<sequence length="92" mass="10569">MALVPSIQRSYSRSHSLHVSSNVNEIDYFRYSTLDSCLLEATNQINLCLHESSSFSYLSTQKLHISSRLFYSWKIFGKSPSALVAFWLWGLC</sequence>
<dbReference type="AlphaFoldDB" id="A0A0A9CGB3"/>
<proteinExistence type="predicted"/>
<dbReference type="EMBL" id="GBRH01224397">
    <property type="protein sequence ID" value="JAD73498.1"/>
    <property type="molecule type" value="Transcribed_RNA"/>
</dbReference>
<reference evidence="1" key="1">
    <citation type="submission" date="2014-09" db="EMBL/GenBank/DDBJ databases">
        <authorList>
            <person name="Magalhaes I.L.F."/>
            <person name="Oliveira U."/>
            <person name="Santos F.R."/>
            <person name="Vidigal T.H.D.A."/>
            <person name="Brescovit A.D."/>
            <person name="Santos A.J."/>
        </authorList>
    </citation>
    <scope>NUCLEOTIDE SEQUENCE</scope>
    <source>
        <tissue evidence="1">Shoot tissue taken approximately 20 cm above the soil surface</tissue>
    </source>
</reference>
<name>A0A0A9CGB3_ARUDO</name>